<accession>A0ABS0TT53</accession>
<organism evidence="1 2">
    <name type="scientific">Serratia proteamaculans</name>
    <dbReference type="NCBI Taxonomy" id="28151"/>
    <lineage>
        <taxon>Bacteria</taxon>
        <taxon>Pseudomonadati</taxon>
        <taxon>Pseudomonadota</taxon>
        <taxon>Gammaproteobacteria</taxon>
        <taxon>Enterobacterales</taxon>
        <taxon>Yersiniaceae</taxon>
        <taxon>Serratia</taxon>
    </lineage>
</organism>
<dbReference type="RefSeq" id="WP_129938841.1">
    <property type="nucleotide sequence ID" value="NZ_CAMIQC010000003.1"/>
</dbReference>
<comment type="caution">
    <text evidence="1">The sequence shown here is derived from an EMBL/GenBank/DDBJ whole genome shotgun (WGS) entry which is preliminary data.</text>
</comment>
<gene>
    <name evidence="1" type="ORF">JEQ07_14145</name>
</gene>
<reference evidence="1 2" key="1">
    <citation type="submission" date="2020-12" db="EMBL/GenBank/DDBJ databases">
        <title>Enhanced detection system for hospital associated transmission using whole genome sequencing surveillance.</title>
        <authorList>
            <person name="Harrison L.H."/>
            <person name="Van Tyne D."/>
            <person name="Marsh J.W."/>
            <person name="Griffith M.P."/>
            <person name="Snyder D.J."/>
            <person name="Cooper V.S."/>
            <person name="Mustapha M."/>
        </authorList>
    </citation>
    <scope>NUCLEOTIDE SEQUENCE [LARGE SCALE GENOMIC DNA]</scope>
    <source>
        <strain evidence="1 2">SER00238</strain>
    </source>
</reference>
<evidence type="ECO:0000313" key="1">
    <source>
        <dbReference type="EMBL" id="MBI6181536.1"/>
    </source>
</evidence>
<dbReference type="InterPro" id="IPR047880">
    <property type="entry name" value="MafI-like"/>
</dbReference>
<dbReference type="NCBIfam" id="NF033691">
    <property type="entry name" value="immunity_MafI"/>
    <property type="match status" value="1"/>
</dbReference>
<protein>
    <submittedName>
        <fullName evidence="1">MafI family immunity protein</fullName>
    </submittedName>
</protein>
<keyword evidence="2" id="KW-1185">Reference proteome</keyword>
<evidence type="ECO:0000313" key="2">
    <source>
        <dbReference type="Proteomes" id="UP000639004"/>
    </source>
</evidence>
<sequence length="86" mass="9778">MDINDKIRSLGEGLKDRLDPSLVDFALEYIGFSENVLAFETLCDHIADHDVVISKDEYIQVLKIANDLGLEIDSRYTYINPEKESS</sequence>
<dbReference type="EMBL" id="JAEHSL010000010">
    <property type="protein sequence ID" value="MBI6181536.1"/>
    <property type="molecule type" value="Genomic_DNA"/>
</dbReference>
<dbReference type="Proteomes" id="UP000639004">
    <property type="component" value="Unassembled WGS sequence"/>
</dbReference>
<name>A0ABS0TT53_SERPR</name>
<proteinExistence type="predicted"/>